<evidence type="ECO:0000259" key="2">
    <source>
        <dbReference type="Pfam" id="PF14251"/>
    </source>
</evidence>
<dbReference type="Proteomes" id="UP001474120">
    <property type="component" value="Unassembled WGS sequence"/>
</dbReference>
<comment type="caution">
    <text evidence="3">The sequence shown here is derived from an EMBL/GenBank/DDBJ whole genome shotgun (WGS) entry which is preliminary data.</text>
</comment>
<dbReference type="RefSeq" id="WP_342160687.1">
    <property type="nucleotide sequence ID" value="NZ_JBCDNA010000002.1"/>
</dbReference>
<feature type="domain" description="DUF4346" evidence="2">
    <location>
        <begin position="224"/>
        <end position="302"/>
    </location>
</feature>
<dbReference type="InterPro" id="IPR030688">
    <property type="entry name" value="MeTrfase_MtrA/MtxA"/>
</dbReference>
<evidence type="ECO:0000313" key="3">
    <source>
        <dbReference type="EMBL" id="MEL4456542.1"/>
    </source>
</evidence>
<organism evidence="3 4">
    <name type="scientific">Lutimonas vermicola</name>
    <dbReference type="NCBI Taxonomy" id="414288"/>
    <lineage>
        <taxon>Bacteria</taxon>
        <taxon>Pseudomonadati</taxon>
        <taxon>Bacteroidota</taxon>
        <taxon>Flavobacteriia</taxon>
        <taxon>Flavobacteriales</taxon>
        <taxon>Flavobacteriaceae</taxon>
        <taxon>Lutimonas</taxon>
    </lineage>
</organism>
<evidence type="ECO:0000313" key="4">
    <source>
        <dbReference type="Proteomes" id="UP001474120"/>
    </source>
</evidence>
<gene>
    <name evidence="3" type="ORF">AABB81_11585</name>
</gene>
<keyword evidence="1" id="KW-0808">Transferase</keyword>
<reference evidence="3 4" key="1">
    <citation type="submission" date="2024-04" db="EMBL/GenBank/DDBJ databases">
        <title>whole genome sequencing of Lutimonas vermicola strain IMCC1616.</title>
        <authorList>
            <person name="Bae S.S."/>
        </authorList>
    </citation>
    <scope>NUCLEOTIDE SEQUENCE [LARGE SCALE GENOMIC DNA]</scope>
    <source>
        <strain evidence="3 4">IMCC1616</strain>
    </source>
</reference>
<name>A0ABU9L279_9FLAO</name>
<dbReference type="Pfam" id="PF14251">
    <property type="entry name" value="PterinBD-DUF4346"/>
    <property type="match status" value="1"/>
</dbReference>
<dbReference type="InterPro" id="IPR025595">
    <property type="entry name" value="PterinBD-DUF4346"/>
</dbReference>
<protein>
    <submittedName>
        <fullName evidence="3">DUF4346 domain-containing protein</fullName>
    </submittedName>
</protein>
<dbReference type="Pfam" id="PF04208">
    <property type="entry name" value="MtrA"/>
    <property type="match status" value="1"/>
</dbReference>
<proteinExistence type="predicted"/>
<dbReference type="EMBL" id="JBCDNA010000002">
    <property type="protein sequence ID" value="MEL4456542.1"/>
    <property type="molecule type" value="Genomic_DNA"/>
</dbReference>
<evidence type="ECO:0000256" key="1">
    <source>
        <dbReference type="ARBA" id="ARBA00022679"/>
    </source>
</evidence>
<keyword evidence="4" id="KW-1185">Reference proteome</keyword>
<accession>A0ABU9L279</accession>
<sequence>MKKLMHFLAKIFPNSKTGENPVAVKMFYRMNAVKHFFKRVKQSSKIQWPLYSGNYRVLNPQGHIAVCSLTSDNLMSEIFSDEIAIIGTVVTPNLGIERIILNTISNPNIRHLVLCGKDSPIFKAGQAIECLFKYGIDKEKRIINADGHFPVLKNLSEEKITHFLNQIELIDIKNEREFEVINEKIAEINLNSETFKTLKLKNPTEKELFNELKPGGKRVPLDYDQKGFFVITVENNKREITVKHYFKNNQPGFIIKGHSSESILLAILEKNLVSQMSHAGYLGAELTKAETALKLNLKYVQDQSLKYK</sequence>